<dbReference type="GO" id="GO:0046872">
    <property type="term" value="F:metal ion binding"/>
    <property type="evidence" value="ECO:0007669"/>
    <property type="project" value="UniProtKB-KW"/>
</dbReference>
<keyword evidence="9" id="KW-0503">Monooxygenase</keyword>
<keyword evidence="8" id="KW-0186">Copper</keyword>
<evidence type="ECO:0000259" key="18">
    <source>
        <dbReference type="Pfam" id="PF03443"/>
    </source>
</evidence>
<comment type="cofactor">
    <cofactor evidence="1">
        <name>Cu(2+)</name>
        <dbReference type="ChEBI" id="CHEBI:29036"/>
    </cofactor>
</comment>
<protein>
    <recommendedName>
        <fullName evidence="15">lytic cellulose monooxygenase (C4-dehydrogenating)</fullName>
        <ecNumber evidence="15">1.14.99.56</ecNumber>
    </recommendedName>
</protein>
<dbReference type="GO" id="GO:0004497">
    <property type="term" value="F:monooxygenase activity"/>
    <property type="evidence" value="ECO:0007669"/>
    <property type="project" value="UniProtKB-KW"/>
</dbReference>
<dbReference type="GO" id="GO:0030245">
    <property type="term" value="P:cellulose catabolic process"/>
    <property type="evidence" value="ECO:0007669"/>
    <property type="project" value="UniProtKB-KW"/>
</dbReference>
<evidence type="ECO:0000256" key="15">
    <source>
        <dbReference type="ARBA" id="ARBA00047174"/>
    </source>
</evidence>
<evidence type="ECO:0000256" key="11">
    <source>
        <dbReference type="ARBA" id="ARBA00023277"/>
    </source>
</evidence>
<feature type="domain" description="Auxiliary Activity family 9 catalytic" evidence="18">
    <location>
        <begin position="25"/>
        <end position="226"/>
    </location>
</feature>
<evidence type="ECO:0000256" key="9">
    <source>
        <dbReference type="ARBA" id="ARBA00023033"/>
    </source>
</evidence>
<evidence type="ECO:0000256" key="2">
    <source>
        <dbReference type="ARBA" id="ARBA00004613"/>
    </source>
</evidence>
<keyword evidence="7" id="KW-0560">Oxidoreductase</keyword>
<dbReference type="Gene3D" id="2.70.50.70">
    <property type="match status" value="1"/>
</dbReference>
<evidence type="ECO:0000256" key="10">
    <source>
        <dbReference type="ARBA" id="ARBA00023157"/>
    </source>
</evidence>
<dbReference type="STRING" id="230819.A0A5C3KXJ1"/>
<evidence type="ECO:0000256" key="4">
    <source>
        <dbReference type="ARBA" id="ARBA00022723"/>
    </source>
</evidence>
<reference evidence="19 20" key="1">
    <citation type="journal article" date="2019" name="Nat. Ecol. Evol.">
        <title>Megaphylogeny resolves global patterns of mushroom evolution.</title>
        <authorList>
            <person name="Varga T."/>
            <person name="Krizsan K."/>
            <person name="Foldi C."/>
            <person name="Dima B."/>
            <person name="Sanchez-Garcia M."/>
            <person name="Sanchez-Ramirez S."/>
            <person name="Szollosi G.J."/>
            <person name="Szarkandi J.G."/>
            <person name="Papp V."/>
            <person name="Albert L."/>
            <person name="Andreopoulos W."/>
            <person name="Angelini C."/>
            <person name="Antonin V."/>
            <person name="Barry K.W."/>
            <person name="Bougher N.L."/>
            <person name="Buchanan P."/>
            <person name="Buyck B."/>
            <person name="Bense V."/>
            <person name="Catcheside P."/>
            <person name="Chovatia M."/>
            <person name="Cooper J."/>
            <person name="Damon W."/>
            <person name="Desjardin D."/>
            <person name="Finy P."/>
            <person name="Geml J."/>
            <person name="Haridas S."/>
            <person name="Hughes K."/>
            <person name="Justo A."/>
            <person name="Karasinski D."/>
            <person name="Kautmanova I."/>
            <person name="Kiss B."/>
            <person name="Kocsube S."/>
            <person name="Kotiranta H."/>
            <person name="LaButti K.M."/>
            <person name="Lechner B.E."/>
            <person name="Liimatainen K."/>
            <person name="Lipzen A."/>
            <person name="Lukacs Z."/>
            <person name="Mihaltcheva S."/>
            <person name="Morgado L.N."/>
            <person name="Niskanen T."/>
            <person name="Noordeloos M.E."/>
            <person name="Ohm R.A."/>
            <person name="Ortiz-Santana B."/>
            <person name="Ovrebo C."/>
            <person name="Racz N."/>
            <person name="Riley R."/>
            <person name="Savchenko A."/>
            <person name="Shiryaev A."/>
            <person name="Soop K."/>
            <person name="Spirin V."/>
            <person name="Szebenyi C."/>
            <person name="Tomsovsky M."/>
            <person name="Tulloss R.E."/>
            <person name="Uehling J."/>
            <person name="Grigoriev I.V."/>
            <person name="Vagvolgyi C."/>
            <person name="Papp T."/>
            <person name="Martin F.M."/>
            <person name="Miettinen O."/>
            <person name="Hibbett D.S."/>
            <person name="Nagy L.G."/>
        </authorList>
    </citation>
    <scope>NUCLEOTIDE SEQUENCE [LARGE SCALE GENOMIC DNA]</scope>
    <source>
        <strain evidence="19 20">CBS 121175</strain>
    </source>
</reference>
<evidence type="ECO:0000256" key="6">
    <source>
        <dbReference type="ARBA" id="ARBA00023001"/>
    </source>
</evidence>
<keyword evidence="20" id="KW-1185">Reference proteome</keyword>
<keyword evidence="3" id="KW-0964">Secreted</keyword>
<dbReference type="PANTHER" id="PTHR33353:SF10">
    <property type="entry name" value="ENDO-BETA-1,4-GLUCANASE D"/>
    <property type="match status" value="1"/>
</dbReference>
<name>A0A5C3KXJ1_COPMA</name>
<dbReference type="CDD" id="cd21175">
    <property type="entry name" value="LPMO_AA9"/>
    <property type="match status" value="1"/>
</dbReference>
<dbReference type="EC" id="1.14.99.56" evidence="15"/>
<evidence type="ECO:0000256" key="12">
    <source>
        <dbReference type="ARBA" id="ARBA00023326"/>
    </source>
</evidence>
<keyword evidence="6" id="KW-0136">Cellulose degradation</keyword>
<evidence type="ECO:0000313" key="19">
    <source>
        <dbReference type="EMBL" id="TFK24563.1"/>
    </source>
</evidence>
<dbReference type="EMBL" id="ML210198">
    <property type="protein sequence ID" value="TFK24563.1"/>
    <property type="molecule type" value="Genomic_DNA"/>
</dbReference>
<comment type="catalytic activity">
    <reaction evidence="14">
        <text>[(1-&gt;4)-beta-D-glucosyl]n+m + reduced acceptor + O2 = 4-dehydro-beta-D-glucosyl-[(1-&gt;4)-beta-D-glucosyl]n-1 + [(1-&gt;4)-beta-D-glucosyl]m + acceptor + H2O.</text>
        <dbReference type="EC" id="1.14.99.56"/>
    </reaction>
</comment>
<keyword evidence="5 17" id="KW-0732">Signal</keyword>
<sequence>MHGPLALPLSLLLVVPLFLSSANAHGIVQSITINGRYHAGNQPNQGFRAPGPSVIRQVQDTNPVKGSYNPAIICGTNAGRATQVAEAYPGEEVLFNWGTWPHNTGPIITYMASCGQTGCDQFNAANARWFKIAQVGKKQGSYDWHQNDLRSGAPGRAVIPRNLAPGNYLIRHEIIALHLASTVGGAEFYPSCSQLRVGGQGTGYPAENELVSFPGAYYDEHPGLVVPGVFEVGFQYQFPGPAIAQLGGSGPAPAPAPQQPSPTTQQAKPTPKPEEPYIPPINAAPIPSASPSPSPVKNAPISPAPPASTPTAPRRCKKRNSKRSIKFVTVKAEAEQAQPTPHYVEPIAISKRGVEVVDVPAPAGIAVAKRHHSRVMKRLAAAHSH</sequence>
<dbReference type="InterPro" id="IPR005103">
    <property type="entry name" value="AA9_LPMO"/>
</dbReference>
<evidence type="ECO:0000256" key="14">
    <source>
        <dbReference type="ARBA" id="ARBA00045077"/>
    </source>
</evidence>
<dbReference type="AlphaFoldDB" id="A0A5C3KXJ1"/>
<feature type="signal peptide" evidence="17">
    <location>
        <begin position="1"/>
        <end position="24"/>
    </location>
</feature>
<feature type="region of interest" description="Disordered" evidence="16">
    <location>
        <begin position="244"/>
        <end position="323"/>
    </location>
</feature>
<proteinExistence type="inferred from homology"/>
<evidence type="ECO:0000256" key="17">
    <source>
        <dbReference type="SAM" id="SignalP"/>
    </source>
</evidence>
<keyword evidence="10" id="KW-1015">Disulfide bond</keyword>
<accession>A0A5C3KXJ1</accession>
<keyword evidence="4" id="KW-0479">Metal-binding</keyword>
<keyword evidence="11" id="KW-0119">Carbohydrate metabolism</keyword>
<keyword evidence="12" id="KW-0624">Polysaccharide degradation</keyword>
<evidence type="ECO:0000313" key="20">
    <source>
        <dbReference type="Proteomes" id="UP000307440"/>
    </source>
</evidence>
<comment type="subcellular location">
    <subcellularLocation>
        <location evidence="2">Secreted</location>
    </subcellularLocation>
</comment>
<dbReference type="Proteomes" id="UP000307440">
    <property type="component" value="Unassembled WGS sequence"/>
</dbReference>
<evidence type="ECO:0000256" key="3">
    <source>
        <dbReference type="ARBA" id="ARBA00022525"/>
    </source>
</evidence>
<evidence type="ECO:0000256" key="13">
    <source>
        <dbReference type="ARBA" id="ARBA00044502"/>
    </source>
</evidence>
<organism evidence="19 20">
    <name type="scientific">Coprinopsis marcescibilis</name>
    <name type="common">Agaric fungus</name>
    <name type="synonym">Psathyrella marcescibilis</name>
    <dbReference type="NCBI Taxonomy" id="230819"/>
    <lineage>
        <taxon>Eukaryota</taxon>
        <taxon>Fungi</taxon>
        <taxon>Dikarya</taxon>
        <taxon>Basidiomycota</taxon>
        <taxon>Agaricomycotina</taxon>
        <taxon>Agaricomycetes</taxon>
        <taxon>Agaricomycetidae</taxon>
        <taxon>Agaricales</taxon>
        <taxon>Agaricineae</taxon>
        <taxon>Psathyrellaceae</taxon>
        <taxon>Coprinopsis</taxon>
    </lineage>
</organism>
<evidence type="ECO:0000256" key="5">
    <source>
        <dbReference type="ARBA" id="ARBA00022729"/>
    </source>
</evidence>
<evidence type="ECO:0000256" key="7">
    <source>
        <dbReference type="ARBA" id="ARBA00023002"/>
    </source>
</evidence>
<dbReference type="OrthoDB" id="4849160at2759"/>
<feature type="chain" id="PRO_5023106195" description="lytic cellulose monooxygenase (C4-dehydrogenating)" evidence="17">
    <location>
        <begin position="25"/>
        <end position="385"/>
    </location>
</feature>
<dbReference type="Pfam" id="PF03443">
    <property type="entry name" value="AA9"/>
    <property type="match status" value="1"/>
</dbReference>
<comment type="similarity">
    <text evidence="13">Belongs to the polysaccharide monooxygenase AA9 family.</text>
</comment>
<dbReference type="GO" id="GO:0005576">
    <property type="term" value="C:extracellular region"/>
    <property type="evidence" value="ECO:0007669"/>
    <property type="project" value="UniProtKB-SubCell"/>
</dbReference>
<dbReference type="PANTHER" id="PTHR33353">
    <property type="entry name" value="PUTATIVE (AFU_ORTHOLOGUE AFUA_1G12560)-RELATED"/>
    <property type="match status" value="1"/>
</dbReference>
<evidence type="ECO:0000256" key="1">
    <source>
        <dbReference type="ARBA" id="ARBA00001973"/>
    </source>
</evidence>
<evidence type="ECO:0000256" key="16">
    <source>
        <dbReference type="SAM" id="MobiDB-lite"/>
    </source>
</evidence>
<evidence type="ECO:0000256" key="8">
    <source>
        <dbReference type="ARBA" id="ARBA00023008"/>
    </source>
</evidence>
<gene>
    <name evidence="19" type="ORF">FA15DRAFT_411262</name>
</gene>
<feature type="compositionally biased region" description="Basic residues" evidence="16">
    <location>
        <begin position="314"/>
        <end position="323"/>
    </location>
</feature>
<dbReference type="InterPro" id="IPR049892">
    <property type="entry name" value="AA9"/>
</dbReference>